<comment type="caution">
    <text evidence="1">The sequence shown here is derived from an EMBL/GenBank/DDBJ whole genome shotgun (WGS) entry which is preliminary data.</text>
</comment>
<evidence type="ECO:0000313" key="2">
    <source>
        <dbReference type="Proteomes" id="UP000324800"/>
    </source>
</evidence>
<dbReference type="Proteomes" id="UP000324800">
    <property type="component" value="Unassembled WGS sequence"/>
</dbReference>
<accession>A0A5J4UNW8</accession>
<proteinExistence type="predicted"/>
<protein>
    <submittedName>
        <fullName evidence="1">Uncharacterized protein</fullName>
    </submittedName>
</protein>
<organism evidence="1 2">
    <name type="scientific">Streblomastix strix</name>
    <dbReference type="NCBI Taxonomy" id="222440"/>
    <lineage>
        <taxon>Eukaryota</taxon>
        <taxon>Metamonada</taxon>
        <taxon>Preaxostyla</taxon>
        <taxon>Oxymonadida</taxon>
        <taxon>Streblomastigidae</taxon>
        <taxon>Streblomastix</taxon>
    </lineage>
</organism>
<gene>
    <name evidence="1" type="ORF">EZS28_033038</name>
</gene>
<reference evidence="1 2" key="1">
    <citation type="submission" date="2019-03" db="EMBL/GenBank/DDBJ databases">
        <title>Single cell metagenomics reveals metabolic interactions within the superorganism composed of flagellate Streblomastix strix and complex community of Bacteroidetes bacteria on its surface.</title>
        <authorList>
            <person name="Treitli S.C."/>
            <person name="Kolisko M."/>
            <person name="Husnik F."/>
            <person name="Keeling P."/>
            <person name="Hampl V."/>
        </authorList>
    </citation>
    <scope>NUCLEOTIDE SEQUENCE [LARGE SCALE GENOMIC DNA]</scope>
    <source>
        <strain evidence="1">ST1C</strain>
    </source>
</reference>
<name>A0A5J4UNW8_9EUKA</name>
<sequence>MGSMAQPTNPDIELMQLGQVAPKEYVSILQQQDGEQNPTTTLLEEDALQIRGDEQDGEQFGSLSAPVHYRIKSLDTNLVQQLGTSTSVISLQGFNSLQITLP</sequence>
<dbReference type="EMBL" id="SNRW01014464">
    <property type="protein sequence ID" value="KAA6371435.1"/>
    <property type="molecule type" value="Genomic_DNA"/>
</dbReference>
<dbReference type="AlphaFoldDB" id="A0A5J4UNW8"/>
<evidence type="ECO:0000313" key="1">
    <source>
        <dbReference type="EMBL" id="KAA6371435.1"/>
    </source>
</evidence>